<dbReference type="OrthoDB" id="2441789at2759"/>
<dbReference type="InterPro" id="IPR011009">
    <property type="entry name" value="Kinase-like_dom_sf"/>
</dbReference>
<dbReference type="Gene3D" id="1.10.510.10">
    <property type="entry name" value="Transferase(Phosphotransferase) domain 1"/>
    <property type="match status" value="2"/>
</dbReference>
<dbReference type="GO" id="GO:0005737">
    <property type="term" value="C:cytoplasm"/>
    <property type="evidence" value="ECO:0007669"/>
    <property type="project" value="TreeGrafter"/>
</dbReference>
<comment type="caution">
    <text evidence="2">The sequence shown here is derived from an EMBL/GenBank/DDBJ whole genome shotgun (WGS) entry which is preliminary data.</text>
</comment>
<dbReference type="Gene3D" id="1.20.930.20">
    <property type="entry name" value="Adaptor protein Cbl, N-terminal domain"/>
    <property type="match status" value="1"/>
</dbReference>
<dbReference type="GO" id="GO:0007166">
    <property type="term" value="P:cell surface receptor signaling pathway"/>
    <property type="evidence" value="ECO:0007669"/>
    <property type="project" value="InterPro"/>
</dbReference>
<dbReference type="SMART" id="SM00220">
    <property type="entry name" value="S_TKc"/>
    <property type="match status" value="1"/>
</dbReference>
<feature type="domain" description="Protein kinase" evidence="1">
    <location>
        <begin position="173"/>
        <end position="344"/>
    </location>
</feature>
<proteinExistence type="predicted"/>
<dbReference type="InterPro" id="IPR000719">
    <property type="entry name" value="Prot_kinase_dom"/>
</dbReference>
<dbReference type="Pfam" id="PF00069">
    <property type="entry name" value="Pkinase"/>
    <property type="match status" value="1"/>
</dbReference>
<evidence type="ECO:0000313" key="3">
    <source>
        <dbReference type="Proteomes" id="UP000789405"/>
    </source>
</evidence>
<dbReference type="PANTHER" id="PTHR24361">
    <property type="entry name" value="MITOGEN-ACTIVATED KINASE KINASE KINASE"/>
    <property type="match status" value="1"/>
</dbReference>
<organism evidence="2 3">
    <name type="scientific">Dentiscutata erythropus</name>
    <dbReference type="NCBI Taxonomy" id="1348616"/>
    <lineage>
        <taxon>Eukaryota</taxon>
        <taxon>Fungi</taxon>
        <taxon>Fungi incertae sedis</taxon>
        <taxon>Mucoromycota</taxon>
        <taxon>Glomeromycotina</taxon>
        <taxon>Glomeromycetes</taxon>
        <taxon>Diversisporales</taxon>
        <taxon>Gigasporaceae</taxon>
        <taxon>Dentiscutata</taxon>
    </lineage>
</organism>
<reference evidence="2" key="1">
    <citation type="submission" date="2021-06" db="EMBL/GenBank/DDBJ databases">
        <authorList>
            <person name="Kallberg Y."/>
            <person name="Tangrot J."/>
            <person name="Rosling A."/>
        </authorList>
    </citation>
    <scope>NUCLEOTIDE SEQUENCE</scope>
    <source>
        <strain evidence="2">MA453B</strain>
    </source>
</reference>
<dbReference type="EMBL" id="CAJVPY010023959">
    <property type="protein sequence ID" value="CAG8785911.1"/>
    <property type="molecule type" value="Genomic_DNA"/>
</dbReference>
<gene>
    <name evidence="2" type="ORF">DERYTH_LOCUS20395</name>
</gene>
<dbReference type="SUPFAM" id="SSF56112">
    <property type="entry name" value="Protein kinase-like (PK-like)"/>
    <property type="match status" value="1"/>
</dbReference>
<dbReference type="AlphaFoldDB" id="A0A9N9P5D2"/>
<dbReference type="Proteomes" id="UP000789405">
    <property type="component" value="Unassembled WGS sequence"/>
</dbReference>
<accession>A0A9N9P5D2</accession>
<sequence>MPKLKSSGINFRTLSPIGSYIEIINYIQKYYRKVTAIYEDANHCKRTGFALVERVADVERYVNELESNKNDSDYCEFLAKPGTHQGLFELNEYIINIVNFVEKVSQIEGLASFESLNEIEQQFREFEKNFDEFADKNGYIASEIIEFLKAAKEIKEEQSINFYNIRNPLKPVFQSLPKNAEAFNIQDYKVTEENPPRGCNIKKWTNGKKHIAVKEIDMNKFHDYTAEQIGKQIDILRKLRRIPHIIEFYGTFTDKTKIYIVTEWLEYGNLKEYYEKFRPLNLEKKSINILISKDHKSKIANFGISRGFNEGTRNIDETIETIRYMAPEKLKKDYEYDFNCEIYR</sequence>
<dbReference type="InterPro" id="IPR036537">
    <property type="entry name" value="Adaptor_Cbl_N_dom_sf"/>
</dbReference>
<evidence type="ECO:0000259" key="1">
    <source>
        <dbReference type="PROSITE" id="PS50011"/>
    </source>
</evidence>
<dbReference type="PROSITE" id="PS50011">
    <property type="entry name" value="PROTEIN_KINASE_DOM"/>
    <property type="match status" value="1"/>
</dbReference>
<dbReference type="GO" id="GO:0005524">
    <property type="term" value="F:ATP binding"/>
    <property type="evidence" value="ECO:0007669"/>
    <property type="project" value="InterPro"/>
</dbReference>
<evidence type="ECO:0000313" key="2">
    <source>
        <dbReference type="EMBL" id="CAG8785911.1"/>
    </source>
</evidence>
<protein>
    <submittedName>
        <fullName evidence="2">11039_t:CDS:1</fullName>
    </submittedName>
</protein>
<keyword evidence="3" id="KW-1185">Reference proteome</keyword>
<dbReference type="InterPro" id="IPR053235">
    <property type="entry name" value="Ser_Thr_kinase"/>
</dbReference>
<dbReference type="GO" id="GO:0004674">
    <property type="term" value="F:protein serine/threonine kinase activity"/>
    <property type="evidence" value="ECO:0007669"/>
    <property type="project" value="TreeGrafter"/>
</dbReference>
<name>A0A9N9P5D2_9GLOM</name>